<dbReference type="InterPro" id="IPR036061">
    <property type="entry name" value="CheW-like_dom_sf"/>
</dbReference>
<dbReference type="InterPro" id="IPR002545">
    <property type="entry name" value="CheW-lke_dom"/>
</dbReference>
<feature type="domain" description="HPt" evidence="10">
    <location>
        <begin position="5"/>
        <end position="113"/>
    </location>
</feature>
<dbReference type="SUPFAM" id="SSF47384">
    <property type="entry name" value="Homodimeric domain of signal transducing histidine kinase"/>
    <property type="match status" value="1"/>
</dbReference>
<dbReference type="GO" id="GO:0006935">
    <property type="term" value="P:chemotaxis"/>
    <property type="evidence" value="ECO:0007669"/>
    <property type="project" value="InterPro"/>
</dbReference>
<dbReference type="GO" id="GO:0000155">
    <property type="term" value="F:phosphorelay sensor kinase activity"/>
    <property type="evidence" value="ECO:0007669"/>
    <property type="project" value="InterPro"/>
</dbReference>
<feature type="domain" description="Histidine kinase" evidence="8">
    <location>
        <begin position="299"/>
        <end position="554"/>
    </location>
</feature>
<dbReference type="AlphaFoldDB" id="A1APS1"/>
<dbReference type="SMART" id="SM00387">
    <property type="entry name" value="HATPase_c"/>
    <property type="match status" value="1"/>
</dbReference>
<evidence type="ECO:0000256" key="5">
    <source>
        <dbReference type="ARBA" id="ARBA00022777"/>
    </source>
</evidence>
<dbReference type="SMART" id="SM00260">
    <property type="entry name" value="CheW"/>
    <property type="match status" value="1"/>
</dbReference>
<dbReference type="InterPro" id="IPR037006">
    <property type="entry name" value="CheA-like_homodim_sf"/>
</dbReference>
<sequence>MTIDRGEALHDLPQEFLAEAEEIVDHLAADLADLADTVGGKGEDPDLLNAIFRAAHSLKGLAGLFGFSAICELSHQMESLLDRLRLGRLELEKPVMWLLFEAQALLKSLLRDVSESGQTAHGDEIAACGARIDATLSSSTEPEQSPPLDRLGLPDERLSSLTEYEQHRLRENLEKGRKLYSIHASYDLASFDDQLTRLSDALKRHGEIISTLPGAGDDPDREIGFDILFGSAEDEEELRQPLAGGIVSVVSLPPSCSFPPAAEEEAVPPSAPTEGVPTQPGLAELALPTARDEALSAKSVSRTVRVDIAKLDELMHIVGELSLAQTTISDIALRMRHREFSPVAMDLVKASRQLERRLASLRKGVAEIRMIPVGQLYERISLIVRTVARQQGKLVEPRFFGGETELDKLIIEEISDPMMHIVRNAVDHGIETPASRAALGKRQSGVISVSARQKGNHVIIEVEDDGGGIDLEKIRAIAGRNGLVPHGTGLSDGEALELIFQPGFSTSDQVSDVSGRGVGMDVVRNNIAAISGMIDVETVRGKGTRFRITLPITLAMIRALIVSCAGRNYALPITALHESLLVTAGDIRENGEGEAIQVRGATLPLLRLERFLGLERPQGWPDEFYVVVAGMAEMRMGVVVDDLLGQEDIVIKSLGDPFRGLKGISGATDLGEMGTILVLDPAAMIAASAKNGM</sequence>
<feature type="domain" description="CheW-like" evidence="9">
    <location>
        <begin position="556"/>
        <end position="690"/>
    </location>
</feature>
<gene>
    <name evidence="11" type="ordered locus">Ppro_1729</name>
</gene>
<feature type="region of interest" description="Disordered" evidence="7">
    <location>
        <begin position="260"/>
        <end position="280"/>
    </location>
</feature>
<reference evidence="11 12" key="1">
    <citation type="submission" date="2006-10" db="EMBL/GenBank/DDBJ databases">
        <title>Complete sequence of chromosome of Pelobacter propionicus DSM 2379.</title>
        <authorList>
            <consortium name="US DOE Joint Genome Institute"/>
            <person name="Copeland A."/>
            <person name="Lucas S."/>
            <person name="Lapidus A."/>
            <person name="Barry K."/>
            <person name="Detter J.C."/>
            <person name="Glavina del Rio T."/>
            <person name="Hammon N."/>
            <person name="Israni S."/>
            <person name="Dalin E."/>
            <person name="Tice H."/>
            <person name="Pitluck S."/>
            <person name="Saunders E."/>
            <person name="Brettin T."/>
            <person name="Bruce D."/>
            <person name="Han C."/>
            <person name="Tapia R."/>
            <person name="Schmutz J."/>
            <person name="Larimer F."/>
            <person name="Land M."/>
            <person name="Hauser L."/>
            <person name="Kyrpides N."/>
            <person name="Kim E."/>
            <person name="Lovley D."/>
            <person name="Richardson P."/>
        </authorList>
    </citation>
    <scope>NUCLEOTIDE SEQUENCE [LARGE SCALE GENOMIC DNA]</scope>
    <source>
        <strain evidence="12">DSM 2379 / NBRC 103807 / OttBd1</strain>
    </source>
</reference>
<dbReference type="eggNOG" id="COG0643">
    <property type="taxonomic scope" value="Bacteria"/>
</dbReference>
<dbReference type="InterPro" id="IPR036097">
    <property type="entry name" value="HisK_dim/P_sf"/>
</dbReference>
<evidence type="ECO:0000256" key="1">
    <source>
        <dbReference type="ARBA" id="ARBA00000085"/>
    </source>
</evidence>
<dbReference type="SUPFAM" id="SSF47226">
    <property type="entry name" value="Histidine-containing phosphotransfer domain, HPT domain"/>
    <property type="match status" value="1"/>
</dbReference>
<dbReference type="InterPro" id="IPR004358">
    <property type="entry name" value="Sig_transdc_His_kin-like_C"/>
</dbReference>
<evidence type="ECO:0000313" key="12">
    <source>
        <dbReference type="Proteomes" id="UP000006732"/>
    </source>
</evidence>
<accession>A1APS1</accession>
<dbReference type="Pfam" id="PF02518">
    <property type="entry name" value="HATPase_c"/>
    <property type="match status" value="1"/>
</dbReference>
<dbReference type="Gene3D" id="3.30.565.10">
    <property type="entry name" value="Histidine kinase-like ATPase, C-terminal domain"/>
    <property type="match status" value="1"/>
</dbReference>
<dbReference type="SMART" id="SM00073">
    <property type="entry name" value="HPT"/>
    <property type="match status" value="1"/>
</dbReference>
<dbReference type="InterPro" id="IPR008207">
    <property type="entry name" value="Sig_transdc_His_kin_Hpt_dom"/>
</dbReference>
<dbReference type="RefSeq" id="WP_011735618.1">
    <property type="nucleotide sequence ID" value="NC_008609.1"/>
</dbReference>
<organism evidence="11 12">
    <name type="scientific">Pelobacter propionicus (strain DSM 2379 / NBRC 103807 / OttBd1)</name>
    <dbReference type="NCBI Taxonomy" id="338966"/>
    <lineage>
        <taxon>Bacteria</taxon>
        <taxon>Pseudomonadati</taxon>
        <taxon>Thermodesulfobacteriota</taxon>
        <taxon>Desulfuromonadia</taxon>
        <taxon>Desulfuromonadales</taxon>
        <taxon>Desulfuromonadaceae</taxon>
        <taxon>Pelobacter</taxon>
    </lineage>
</organism>
<evidence type="ECO:0000256" key="4">
    <source>
        <dbReference type="ARBA" id="ARBA00022679"/>
    </source>
</evidence>
<dbReference type="Pfam" id="PF02895">
    <property type="entry name" value="H-kinase_dim"/>
    <property type="match status" value="1"/>
</dbReference>
<dbReference type="FunFam" id="3.30.565.10:FF:000016">
    <property type="entry name" value="Chemotaxis protein CheA, putative"/>
    <property type="match status" value="1"/>
</dbReference>
<dbReference type="PROSITE" id="PS50851">
    <property type="entry name" value="CHEW"/>
    <property type="match status" value="1"/>
</dbReference>
<dbReference type="InterPro" id="IPR004105">
    <property type="entry name" value="CheA-like_dim"/>
</dbReference>
<dbReference type="PANTHER" id="PTHR43395">
    <property type="entry name" value="SENSOR HISTIDINE KINASE CHEA"/>
    <property type="match status" value="1"/>
</dbReference>
<evidence type="ECO:0000313" key="11">
    <source>
        <dbReference type="EMBL" id="ABK99341.1"/>
    </source>
</evidence>
<dbReference type="KEGG" id="ppd:Ppro_1729"/>
<dbReference type="SUPFAM" id="SSF50341">
    <property type="entry name" value="CheW-like"/>
    <property type="match status" value="1"/>
</dbReference>
<dbReference type="InterPro" id="IPR005467">
    <property type="entry name" value="His_kinase_dom"/>
</dbReference>
<evidence type="ECO:0000259" key="9">
    <source>
        <dbReference type="PROSITE" id="PS50851"/>
    </source>
</evidence>
<evidence type="ECO:0000256" key="7">
    <source>
        <dbReference type="SAM" id="MobiDB-lite"/>
    </source>
</evidence>
<evidence type="ECO:0000259" key="10">
    <source>
        <dbReference type="PROSITE" id="PS50894"/>
    </source>
</evidence>
<dbReference type="PROSITE" id="PS50894">
    <property type="entry name" value="HPT"/>
    <property type="match status" value="1"/>
</dbReference>
<dbReference type="EMBL" id="CP000482">
    <property type="protein sequence ID" value="ABK99341.1"/>
    <property type="molecule type" value="Genomic_DNA"/>
</dbReference>
<evidence type="ECO:0000256" key="6">
    <source>
        <dbReference type="PROSITE-ProRule" id="PRU00110"/>
    </source>
</evidence>
<dbReference type="SUPFAM" id="SSF55874">
    <property type="entry name" value="ATPase domain of HSP90 chaperone/DNA topoisomerase II/histidine kinase"/>
    <property type="match status" value="1"/>
</dbReference>
<keyword evidence="5 11" id="KW-0418">Kinase</keyword>
<dbReference type="Gene3D" id="2.30.30.40">
    <property type="entry name" value="SH3 Domains"/>
    <property type="match status" value="1"/>
</dbReference>
<dbReference type="EC" id="2.7.13.3" evidence="2"/>
<dbReference type="PANTHER" id="PTHR43395:SF1">
    <property type="entry name" value="CHEMOTAXIS PROTEIN CHEA"/>
    <property type="match status" value="1"/>
</dbReference>
<keyword evidence="12" id="KW-1185">Reference proteome</keyword>
<dbReference type="STRING" id="338966.Ppro_1729"/>
<dbReference type="CDD" id="cd00088">
    <property type="entry name" value="HPT"/>
    <property type="match status" value="1"/>
</dbReference>
<evidence type="ECO:0000256" key="3">
    <source>
        <dbReference type="ARBA" id="ARBA00022553"/>
    </source>
</evidence>
<dbReference type="Gene3D" id="1.10.287.560">
    <property type="entry name" value="Histidine kinase CheA-like, homodimeric domain"/>
    <property type="match status" value="1"/>
</dbReference>
<feature type="modified residue" description="Phosphohistidine" evidence="6">
    <location>
        <position position="56"/>
    </location>
</feature>
<dbReference type="InterPro" id="IPR003594">
    <property type="entry name" value="HATPase_dom"/>
</dbReference>
<dbReference type="InterPro" id="IPR036641">
    <property type="entry name" value="HPT_dom_sf"/>
</dbReference>
<name>A1APS1_PELPD</name>
<protein>
    <recommendedName>
        <fullName evidence="2">histidine kinase</fullName>
        <ecNumber evidence="2">2.7.13.3</ecNumber>
    </recommendedName>
</protein>
<evidence type="ECO:0000256" key="2">
    <source>
        <dbReference type="ARBA" id="ARBA00012438"/>
    </source>
</evidence>
<dbReference type="SMART" id="SM01231">
    <property type="entry name" value="H-kinase_dim"/>
    <property type="match status" value="1"/>
</dbReference>
<dbReference type="Pfam" id="PF01627">
    <property type="entry name" value="Hpt"/>
    <property type="match status" value="1"/>
</dbReference>
<dbReference type="GO" id="GO:0005737">
    <property type="term" value="C:cytoplasm"/>
    <property type="evidence" value="ECO:0007669"/>
    <property type="project" value="InterPro"/>
</dbReference>
<dbReference type="InterPro" id="IPR051315">
    <property type="entry name" value="Bact_Chemotaxis_CheA"/>
</dbReference>
<dbReference type="InterPro" id="IPR036890">
    <property type="entry name" value="HATPase_C_sf"/>
</dbReference>
<feature type="region of interest" description="Disordered" evidence="7">
    <location>
        <begin position="136"/>
        <end position="155"/>
    </location>
</feature>
<dbReference type="OrthoDB" id="9803176at2"/>
<keyword evidence="4" id="KW-0808">Transferase</keyword>
<comment type="catalytic activity">
    <reaction evidence="1">
        <text>ATP + protein L-histidine = ADP + protein N-phospho-L-histidine.</text>
        <dbReference type="EC" id="2.7.13.3"/>
    </reaction>
</comment>
<dbReference type="PROSITE" id="PS50109">
    <property type="entry name" value="HIS_KIN"/>
    <property type="match status" value="1"/>
</dbReference>
<dbReference type="Pfam" id="PF01584">
    <property type="entry name" value="CheW"/>
    <property type="match status" value="1"/>
</dbReference>
<dbReference type="Gene3D" id="1.20.120.160">
    <property type="entry name" value="HPT domain"/>
    <property type="match status" value="1"/>
</dbReference>
<dbReference type="Proteomes" id="UP000006732">
    <property type="component" value="Chromosome"/>
</dbReference>
<evidence type="ECO:0000259" key="8">
    <source>
        <dbReference type="PROSITE" id="PS50109"/>
    </source>
</evidence>
<dbReference type="eggNOG" id="COG2198">
    <property type="taxonomic scope" value="Bacteria"/>
</dbReference>
<dbReference type="CDD" id="cd00731">
    <property type="entry name" value="CheA_reg"/>
    <property type="match status" value="1"/>
</dbReference>
<proteinExistence type="predicted"/>
<keyword evidence="3 6" id="KW-0597">Phosphoprotein</keyword>
<dbReference type="PRINTS" id="PR00344">
    <property type="entry name" value="BCTRLSENSOR"/>
</dbReference>
<dbReference type="HOGENOM" id="CLU_000650_3_6_7"/>